<dbReference type="RefSeq" id="WP_253836766.1">
    <property type="nucleotide sequence ID" value="NZ_JAMTCS010000008.1"/>
</dbReference>
<accession>A0A9X2G592</accession>
<name>A0A9X2G592_9MICO</name>
<protein>
    <recommendedName>
        <fullName evidence="4">HNH endonuclease</fullName>
    </recommendedName>
</protein>
<gene>
    <name evidence="2" type="ORF">APR03_002913</name>
</gene>
<feature type="region of interest" description="Disordered" evidence="1">
    <location>
        <begin position="199"/>
        <end position="323"/>
    </location>
</feature>
<keyword evidence="3" id="KW-1185">Reference proteome</keyword>
<evidence type="ECO:0000313" key="2">
    <source>
        <dbReference type="EMBL" id="MCP2265557.1"/>
    </source>
</evidence>
<dbReference type="AlphaFoldDB" id="A0A9X2G592"/>
<feature type="compositionally biased region" description="Basic residues" evidence="1">
    <location>
        <begin position="286"/>
        <end position="297"/>
    </location>
</feature>
<evidence type="ECO:0008006" key="4">
    <source>
        <dbReference type="Google" id="ProtNLM"/>
    </source>
</evidence>
<sequence length="323" mass="34761">MQLQGAPGADERTVNEVFGWIMRCAFQSAAHLTDYVIDAGTAYMLGGARTDELVRLCVAAGLLTETTTSNGIRAWTMLQDPEFIHIRLRQEIEWERQQRNDTRDPALTVPVRRRDGDNCRWCGVLVQWRGKKTNRTATLDHLVPGEAAAVATLVVACLGCNSARKDNAELWADNHTIRPEPPRPNYGKWTAKFLTDNGWPTQENVRSDDESATVAAAGTARPDQAVRPAAPPAARPALDDPPAGAEPPPEASPKSAPNSISQVDGTSSAGSGRDGSGSPTGAPTGGRRRRRGKRGGKSRNDSPAVPREDPPAWVMEEMEGGAA</sequence>
<dbReference type="EMBL" id="JAMTCS010000008">
    <property type="protein sequence ID" value="MCP2265557.1"/>
    <property type="molecule type" value="Genomic_DNA"/>
</dbReference>
<evidence type="ECO:0000256" key="1">
    <source>
        <dbReference type="SAM" id="MobiDB-lite"/>
    </source>
</evidence>
<dbReference type="Gene3D" id="1.10.30.50">
    <property type="match status" value="1"/>
</dbReference>
<organism evidence="2 3">
    <name type="scientific">Promicromonospora thailandica</name>
    <dbReference type="NCBI Taxonomy" id="765201"/>
    <lineage>
        <taxon>Bacteria</taxon>
        <taxon>Bacillati</taxon>
        <taxon>Actinomycetota</taxon>
        <taxon>Actinomycetes</taxon>
        <taxon>Micrococcales</taxon>
        <taxon>Promicromonosporaceae</taxon>
        <taxon>Promicromonospora</taxon>
    </lineage>
</organism>
<dbReference type="Proteomes" id="UP001139493">
    <property type="component" value="Unassembled WGS sequence"/>
</dbReference>
<feature type="compositionally biased region" description="Low complexity" evidence="1">
    <location>
        <begin position="265"/>
        <end position="282"/>
    </location>
</feature>
<proteinExistence type="predicted"/>
<evidence type="ECO:0000313" key="3">
    <source>
        <dbReference type="Proteomes" id="UP001139493"/>
    </source>
</evidence>
<reference evidence="2" key="1">
    <citation type="submission" date="2022-06" db="EMBL/GenBank/DDBJ databases">
        <title>Genomic Encyclopedia of Archaeal and Bacterial Type Strains, Phase II (KMG-II): from individual species to whole genera.</title>
        <authorList>
            <person name="Goeker M."/>
        </authorList>
    </citation>
    <scope>NUCLEOTIDE SEQUENCE</scope>
    <source>
        <strain evidence="2">DSM 26652</strain>
    </source>
</reference>
<comment type="caution">
    <text evidence="2">The sequence shown here is derived from an EMBL/GenBank/DDBJ whole genome shotgun (WGS) entry which is preliminary data.</text>
</comment>